<dbReference type="EMBL" id="VBSB01000014">
    <property type="protein sequence ID" value="NTY62186.1"/>
    <property type="molecule type" value="Genomic_DNA"/>
</dbReference>
<sequence>MNTYTRQERAAAVTPTLAAGLAWLYQTEQSRDALVQPQGIALPAVADRRFIFVPDVGGQGAAVVVHVTTAAHLDGPSAPREVLTGEELADIAAALTGAHSGVHTRLVSTPGTVSGHIQLSVKAHPSLLAAVTRYRAGCPRHRQPACGYIRNTQCSWFAHGFTRLIPPTPPPPAPRRRSDCAVVAPEVPRQSASNVAALGAANQQRRERGAARAVAIAVEAIATLSRRPRRSATTEEALQVLQLRVDHPEFSLRELAAAHIPPLTKDSYAARLRRALRAAGGENARVQQRRHTNAA</sequence>
<feature type="domain" description="Sporulation regulator WhiA C-terminal" evidence="1">
    <location>
        <begin position="210"/>
        <end position="274"/>
    </location>
</feature>
<comment type="caution">
    <text evidence="2">The sequence shown here is derived from an EMBL/GenBank/DDBJ whole genome shotgun (WGS) entry which is preliminary data.</text>
</comment>
<evidence type="ECO:0000313" key="2">
    <source>
        <dbReference type="EMBL" id="NTY62186.1"/>
    </source>
</evidence>
<evidence type="ECO:0000259" key="1">
    <source>
        <dbReference type="Pfam" id="PF02650"/>
    </source>
</evidence>
<protein>
    <recommendedName>
        <fullName evidence="1">Sporulation regulator WhiA C-terminal domain-containing protein</fullName>
    </recommendedName>
</protein>
<name>A0ABX2JX01_9MYCO</name>
<reference evidence="2 3" key="1">
    <citation type="submission" date="2019-05" db="EMBL/GenBank/DDBJ databases">
        <title>Mycolicibacterium sphagni ENV482 genome assembly.</title>
        <authorList>
            <person name="Chen W."/>
            <person name="Faulkner N.W."/>
            <person name="Hyman M.R."/>
        </authorList>
    </citation>
    <scope>NUCLEOTIDE SEQUENCE [LARGE SCALE GENOMIC DNA]</scope>
    <source>
        <strain evidence="2 3">ENV482</strain>
    </source>
</reference>
<keyword evidence="3" id="KW-1185">Reference proteome</keyword>
<gene>
    <name evidence="2" type="ORF">FEG63_21835</name>
</gene>
<proteinExistence type="predicted"/>
<dbReference type="Pfam" id="PF02650">
    <property type="entry name" value="HTH_WhiA"/>
    <property type="match status" value="1"/>
</dbReference>
<organism evidence="2 3">
    <name type="scientific">Mycolicibacterium sphagni</name>
    <dbReference type="NCBI Taxonomy" id="1786"/>
    <lineage>
        <taxon>Bacteria</taxon>
        <taxon>Bacillati</taxon>
        <taxon>Actinomycetota</taxon>
        <taxon>Actinomycetes</taxon>
        <taxon>Mycobacteriales</taxon>
        <taxon>Mycobacteriaceae</taxon>
        <taxon>Mycolicibacterium</taxon>
    </lineage>
</organism>
<evidence type="ECO:0000313" key="3">
    <source>
        <dbReference type="Proteomes" id="UP000708347"/>
    </source>
</evidence>
<dbReference type="Proteomes" id="UP000708347">
    <property type="component" value="Unassembled WGS sequence"/>
</dbReference>
<dbReference type="InterPro" id="IPR023054">
    <property type="entry name" value="Sporulation_regulator_WhiA_C"/>
</dbReference>
<accession>A0ABX2JX01</accession>
<dbReference type="RefSeq" id="WP_174399913.1">
    <property type="nucleotide sequence ID" value="NZ_VBSB01000014.1"/>
</dbReference>